<proteinExistence type="predicted"/>
<dbReference type="InterPro" id="IPR003501">
    <property type="entry name" value="PTS_EIIB_2/3"/>
</dbReference>
<dbReference type="EMBL" id="DRZM01000196">
    <property type="protein sequence ID" value="HHP05421.1"/>
    <property type="molecule type" value="Genomic_DNA"/>
</dbReference>
<reference evidence="3" key="1">
    <citation type="journal article" date="2020" name="mSystems">
        <title>Genome- and Community-Level Interaction Insights into Carbon Utilization and Element Cycling Functions of Hydrothermarchaeota in Hydrothermal Sediment.</title>
        <authorList>
            <person name="Zhou Z."/>
            <person name="Liu Y."/>
            <person name="Xu W."/>
            <person name="Pan J."/>
            <person name="Luo Z.H."/>
            <person name="Li M."/>
        </authorList>
    </citation>
    <scope>NUCLEOTIDE SEQUENCE [LARGE SCALE GENOMIC DNA]</scope>
    <source>
        <strain evidence="3">SpSt-1125</strain>
    </source>
</reference>
<dbReference type="Pfam" id="PF02302">
    <property type="entry name" value="PTS_IIB"/>
    <property type="match status" value="1"/>
</dbReference>
<accession>A0A7J3X8M5</accession>
<organism evidence="3">
    <name type="scientific">Thermofilum pendens</name>
    <dbReference type="NCBI Taxonomy" id="2269"/>
    <lineage>
        <taxon>Archaea</taxon>
        <taxon>Thermoproteota</taxon>
        <taxon>Thermoprotei</taxon>
        <taxon>Thermofilales</taxon>
        <taxon>Thermofilaceae</taxon>
        <taxon>Thermofilum</taxon>
    </lineage>
</organism>
<dbReference type="InterPro" id="IPR013011">
    <property type="entry name" value="PTS_EIIB_2"/>
</dbReference>
<keyword evidence="3" id="KW-0813">Transport</keyword>
<dbReference type="GO" id="GO:0009401">
    <property type="term" value="P:phosphoenolpyruvate-dependent sugar phosphotransferase system"/>
    <property type="evidence" value="ECO:0007669"/>
    <property type="project" value="InterPro"/>
</dbReference>
<dbReference type="AlphaFoldDB" id="A0A7J3X8M5"/>
<name>A0A7J3X8M5_THEPE</name>
<keyword evidence="3" id="KW-0762">Sugar transport</keyword>
<dbReference type="InterPro" id="IPR036095">
    <property type="entry name" value="PTS_EIIB-like_sf"/>
</dbReference>
<dbReference type="Gene3D" id="3.40.50.2300">
    <property type="match status" value="1"/>
</dbReference>
<sequence>MGTKYSFKLGRPLKVVTVCGVGQGSSLIMKMFVDDVLKELGVPARVEPTEIITAKAAGADMIVCSILHEPELRGSAKIVVGLKSLVDKKEMREKIAKALLEAGWLEQVA</sequence>
<dbReference type="SUPFAM" id="SSF52794">
    <property type="entry name" value="PTS system IIB component-like"/>
    <property type="match status" value="1"/>
</dbReference>
<evidence type="ECO:0000313" key="3">
    <source>
        <dbReference type="EMBL" id="HHP05421.1"/>
    </source>
</evidence>
<evidence type="ECO:0000259" key="2">
    <source>
        <dbReference type="PROSITE" id="PS51099"/>
    </source>
</evidence>
<feature type="domain" description="PTS EIIB type-2" evidence="2">
    <location>
        <begin position="13"/>
        <end position="103"/>
    </location>
</feature>
<gene>
    <name evidence="3" type="ORF">ENM88_06740</name>
</gene>
<comment type="caution">
    <text evidence="3">The sequence shown here is derived from an EMBL/GenBank/DDBJ whole genome shotgun (WGS) entry which is preliminary data.</text>
</comment>
<dbReference type="CDD" id="cd05563">
    <property type="entry name" value="PTS_IIB_ascorbate"/>
    <property type="match status" value="1"/>
</dbReference>
<evidence type="ECO:0000256" key="1">
    <source>
        <dbReference type="ARBA" id="ARBA00022679"/>
    </source>
</evidence>
<keyword evidence="1" id="KW-0808">Transferase</keyword>
<dbReference type="PROSITE" id="PS51099">
    <property type="entry name" value="PTS_EIIB_TYPE_2"/>
    <property type="match status" value="1"/>
</dbReference>
<protein>
    <submittedName>
        <fullName evidence="3">PTS sugar transporter subunit IIB</fullName>
    </submittedName>
</protein>
<dbReference type="GO" id="GO:0008982">
    <property type="term" value="F:protein-N(PI)-phosphohistidine-sugar phosphotransferase activity"/>
    <property type="evidence" value="ECO:0007669"/>
    <property type="project" value="InterPro"/>
</dbReference>